<evidence type="ECO:0000313" key="1">
    <source>
        <dbReference type="EMBL" id="EUB55586.1"/>
    </source>
</evidence>
<proteinExistence type="predicted"/>
<keyword evidence="2" id="KW-1185">Reference proteome</keyword>
<dbReference type="AlphaFoldDB" id="W6U4U9"/>
<protein>
    <submittedName>
        <fullName evidence="1">Uncharacterized protein</fullName>
    </submittedName>
</protein>
<dbReference type="CTD" id="36345280"/>
<name>W6U4U9_ECHGR</name>
<dbReference type="RefSeq" id="XP_024346782.1">
    <property type="nucleotide sequence ID" value="XM_024498814.1"/>
</dbReference>
<comment type="caution">
    <text evidence="1">The sequence shown here is derived from an EMBL/GenBank/DDBJ whole genome shotgun (WGS) entry which is preliminary data.</text>
</comment>
<accession>W6U4U9</accession>
<sequence>MESHKSLPIRENRVGLWSTRLGGEFREHRCGFYRHRRLIGPSRSKDVGDFTGLSDGLNEVFCGAQNAVMGGEMGGDQPANQTPTLFHQSKWGNSTCFYFSMCFGHFQTVFVYSPIRAIDAGHTSKEVGQKLIEGFSREGTIDGRTVIAVLLTSRVTEGQATFGFVDSAAGKVRAPHPVVIHPGHQGI</sequence>
<evidence type="ECO:0000313" key="2">
    <source>
        <dbReference type="Proteomes" id="UP000019149"/>
    </source>
</evidence>
<dbReference type="KEGG" id="egl:EGR_09565"/>
<dbReference type="GeneID" id="36345280"/>
<dbReference type="Proteomes" id="UP000019149">
    <property type="component" value="Unassembled WGS sequence"/>
</dbReference>
<dbReference type="EMBL" id="APAU02000153">
    <property type="protein sequence ID" value="EUB55586.1"/>
    <property type="molecule type" value="Genomic_DNA"/>
</dbReference>
<gene>
    <name evidence="1" type="ORF">EGR_09565</name>
</gene>
<organism evidence="1 2">
    <name type="scientific">Echinococcus granulosus</name>
    <name type="common">Hydatid tapeworm</name>
    <dbReference type="NCBI Taxonomy" id="6210"/>
    <lineage>
        <taxon>Eukaryota</taxon>
        <taxon>Metazoa</taxon>
        <taxon>Spiralia</taxon>
        <taxon>Lophotrochozoa</taxon>
        <taxon>Platyhelminthes</taxon>
        <taxon>Cestoda</taxon>
        <taxon>Eucestoda</taxon>
        <taxon>Cyclophyllidea</taxon>
        <taxon>Taeniidae</taxon>
        <taxon>Echinococcus</taxon>
        <taxon>Echinococcus granulosus group</taxon>
    </lineage>
</organism>
<reference evidence="1 2" key="1">
    <citation type="journal article" date="2013" name="Nat. Genet.">
        <title>The genome of the hydatid tapeworm Echinococcus granulosus.</title>
        <authorList>
            <person name="Zheng H."/>
            <person name="Zhang W."/>
            <person name="Zhang L."/>
            <person name="Zhang Z."/>
            <person name="Li J."/>
            <person name="Lu G."/>
            <person name="Zhu Y."/>
            <person name="Wang Y."/>
            <person name="Huang Y."/>
            <person name="Liu J."/>
            <person name="Kang H."/>
            <person name="Chen J."/>
            <person name="Wang L."/>
            <person name="Chen A."/>
            <person name="Yu S."/>
            <person name="Gao Z."/>
            <person name="Jin L."/>
            <person name="Gu W."/>
            <person name="Wang Z."/>
            <person name="Zhao L."/>
            <person name="Shi B."/>
            <person name="Wen H."/>
            <person name="Lin R."/>
            <person name="Jones M.K."/>
            <person name="Brejova B."/>
            <person name="Vinar T."/>
            <person name="Zhao G."/>
            <person name="McManus D.P."/>
            <person name="Chen Z."/>
            <person name="Zhou Y."/>
            <person name="Wang S."/>
        </authorList>
    </citation>
    <scope>NUCLEOTIDE SEQUENCE [LARGE SCALE GENOMIC DNA]</scope>
</reference>